<evidence type="ECO:0000313" key="3">
    <source>
        <dbReference type="Proteomes" id="UP000198929"/>
    </source>
</evidence>
<evidence type="ECO:0000259" key="1">
    <source>
        <dbReference type="Pfam" id="PF12728"/>
    </source>
</evidence>
<reference evidence="3" key="1">
    <citation type="submission" date="2016-10" db="EMBL/GenBank/DDBJ databases">
        <authorList>
            <person name="Varghese N."/>
            <person name="Submissions S."/>
        </authorList>
    </citation>
    <scope>NUCLEOTIDE SEQUENCE [LARGE SCALE GENOMIC DNA]</scope>
    <source>
        <strain evidence="3">DSM 20524</strain>
    </source>
</reference>
<accession>A0A1H9W3G6</accession>
<feature type="domain" description="Helix-turn-helix" evidence="1">
    <location>
        <begin position="9"/>
        <end position="61"/>
    </location>
</feature>
<dbReference type="Pfam" id="PF12728">
    <property type="entry name" value="HTH_17"/>
    <property type="match status" value="1"/>
</dbReference>
<dbReference type="Proteomes" id="UP000198929">
    <property type="component" value="Unassembled WGS sequence"/>
</dbReference>
<protein>
    <submittedName>
        <fullName evidence="2">Transcriptional regulator, AlpA family</fullName>
    </submittedName>
</protein>
<dbReference type="NCBIfam" id="TIGR01764">
    <property type="entry name" value="excise"/>
    <property type="match status" value="1"/>
</dbReference>
<dbReference type="InterPro" id="IPR010093">
    <property type="entry name" value="SinI_DNA-bd"/>
</dbReference>
<sequence>MADQVEDEFLRVSEVARMLGIPDSTFRGWVASGTVSVPPHYQFGGVKRFRRSEVEKWVEESRVD</sequence>
<dbReference type="EMBL" id="FOGQ01000016">
    <property type="protein sequence ID" value="SES28227.1"/>
    <property type="molecule type" value="Genomic_DNA"/>
</dbReference>
<evidence type="ECO:0000313" key="2">
    <source>
        <dbReference type="EMBL" id="SES28227.1"/>
    </source>
</evidence>
<proteinExistence type="predicted"/>
<keyword evidence="3" id="KW-1185">Reference proteome</keyword>
<dbReference type="InterPro" id="IPR009061">
    <property type="entry name" value="DNA-bd_dom_put_sf"/>
</dbReference>
<dbReference type="Gene3D" id="1.10.1660.10">
    <property type="match status" value="1"/>
</dbReference>
<name>A0A1H9W3G6_9CORY</name>
<dbReference type="GO" id="GO:0003677">
    <property type="term" value="F:DNA binding"/>
    <property type="evidence" value="ECO:0007669"/>
    <property type="project" value="InterPro"/>
</dbReference>
<dbReference type="RefSeq" id="WP_092260666.1">
    <property type="nucleotide sequence ID" value="NZ_CP047199.1"/>
</dbReference>
<dbReference type="InterPro" id="IPR041657">
    <property type="entry name" value="HTH_17"/>
</dbReference>
<organism evidence="2 3">
    <name type="scientific">Corynebacterium cystitidis DSM 20524</name>
    <dbReference type="NCBI Taxonomy" id="1121357"/>
    <lineage>
        <taxon>Bacteria</taxon>
        <taxon>Bacillati</taxon>
        <taxon>Actinomycetota</taxon>
        <taxon>Actinomycetes</taxon>
        <taxon>Mycobacteriales</taxon>
        <taxon>Corynebacteriaceae</taxon>
        <taxon>Corynebacterium</taxon>
    </lineage>
</organism>
<gene>
    <name evidence="2" type="ORF">SAMN05661109_02516</name>
</gene>
<dbReference type="AlphaFoldDB" id="A0A1H9W3G6"/>
<dbReference type="SUPFAM" id="SSF46955">
    <property type="entry name" value="Putative DNA-binding domain"/>
    <property type="match status" value="1"/>
</dbReference>
<dbReference type="STRING" id="1121357.SAMN05661109_02516"/>